<evidence type="ECO:0000256" key="1">
    <source>
        <dbReference type="SAM" id="Phobius"/>
    </source>
</evidence>
<dbReference type="AlphaFoldDB" id="A0A0R2B2L5"/>
<dbReference type="Proteomes" id="UP000052012">
    <property type="component" value="Unassembled WGS sequence"/>
</dbReference>
<feature type="transmembrane region" description="Helical" evidence="1">
    <location>
        <begin position="112"/>
        <end position="133"/>
    </location>
</feature>
<dbReference type="STRING" id="1423781.FD06_GL000872"/>
<keyword evidence="1" id="KW-0812">Transmembrane</keyword>
<name>A0A0R2B2L5_9LACO</name>
<sequence>MTIMQLVSNIKLGTLVVLGSLFFYYYIPQENYQGLKNVFIAGFSGIIAFLIMTISNIFPWITALILGTICCFFFFYNKLWNLTGPGPFFLVMISCIAGVHKYINAYTTTESVLYLSVGILISIILAAINELIFNYFKINKKQIPLIN</sequence>
<feature type="transmembrane region" description="Helical" evidence="1">
    <location>
        <begin position="34"/>
        <end position="51"/>
    </location>
</feature>
<dbReference type="RefSeq" id="WP_056965590.1">
    <property type="nucleotide sequence ID" value="NZ_AYYQ01000002.1"/>
</dbReference>
<reference evidence="2 3" key="1">
    <citation type="journal article" date="2015" name="Genome Announc.">
        <title>Expanding the biotechnology potential of lactobacilli through comparative genomics of 213 strains and associated genera.</title>
        <authorList>
            <person name="Sun Z."/>
            <person name="Harris H.M."/>
            <person name="McCann A."/>
            <person name="Guo C."/>
            <person name="Argimon S."/>
            <person name="Zhang W."/>
            <person name="Yang X."/>
            <person name="Jeffery I.B."/>
            <person name="Cooney J.C."/>
            <person name="Kagawa T.F."/>
            <person name="Liu W."/>
            <person name="Song Y."/>
            <person name="Salvetti E."/>
            <person name="Wrobel A."/>
            <person name="Rasinkangas P."/>
            <person name="Parkhill J."/>
            <person name="Rea M.C."/>
            <person name="O'Sullivan O."/>
            <person name="Ritari J."/>
            <person name="Douillard F.P."/>
            <person name="Paul Ross R."/>
            <person name="Yang R."/>
            <person name="Briner A.E."/>
            <person name="Felis G.E."/>
            <person name="de Vos W.M."/>
            <person name="Barrangou R."/>
            <person name="Klaenhammer T.R."/>
            <person name="Caufield P.W."/>
            <person name="Cui Y."/>
            <person name="Zhang H."/>
            <person name="O'Toole P.W."/>
        </authorList>
    </citation>
    <scope>NUCLEOTIDE SEQUENCE [LARGE SCALE GENOMIC DNA]</scope>
    <source>
        <strain evidence="2 3">DSM 23829</strain>
    </source>
</reference>
<dbReference type="EMBL" id="AYYQ01000002">
    <property type="protein sequence ID" value="KRM69699.1"/>
    <property type="molecule type" value="Genomic_DNA"/>
</dbReference>
<dbReference type="PATRIC" id="fig|1423781.4.peg.906"/>
<gene>
    <name evidence="2" type="ORF">FD06_GL000872</name>
</gene>
<keyword evidence="3" id="KW-1185">Reference proteome</keyword>
<keyword evidence="1" id="KW-1133">Transmembrane helix</keyword>
<feature type="transmembrane region" description="Helical" evidence="1">
    <location>
        <begin position="6"/>
        <end position="27"/>
    </location>
</feature>
<protein>
    <submittedName>
        <fullName evidence="2">Uncharacterized protein</fullName>
    </submittedName>
</protein>
<comment type="caution">
    <text evidence="2">The sequence shown here is derived from an EMBL/GenBank/DDBJ whole genome shotgun (WGS) entry which is preliminary data.</text>
</comment>
<organism evidence="2 3">
    <name type="scientific">Apilactobacillus ozensis DSM 23829 = JCM 17196</name>
    <dbReference type="NCBI Taxonomy" id="1423781"/>
    <lineage>
        <taxon>Bacteria</taxon>
        <taxon>Bacillati</taxon>
        <taxon>Bacillota</taxon>
        <taxon>Bacilli</taxon>
        <taxon>Lactobacillales</taxon>
        <taxon>Lactobacillaceae</taxon>
        <taxon>Apilactobacillus</taxon>
    </lineage>
</organism>
<evidence type="ECO:0000313" key="3">
    <source>
        <dbReference type="Proteomes" id="UP000052012"/>
    </source>
</evidence>
<accession>A0A0R2B2L5</accession>
<proteinExistence type="predicted"/>
<keyword evidence="1" id="KW-0472">Membrane</keyword>
<evidence type="ECO:0000313" key="2">
    <source>
        <dbReference type="EMBL" id="KRM69699.1"/>
    </source>
</evidence>